<evidence type="ECO:0000256" key="3">
    <source>
        <dbReference type="ARBA" id="ARBA00022833"/>
    </source>
</evidence>
<dbReference type="Proteomes" id="UP001295469">
    <property type="component" value="Chromosome C08"/>
</dbReference>
<keyword evidence="2 4" id="KW-0863">Zinc-finger</keyword>
<proteinExistence type="predicted"/>
<organism evidence="9 10">
    <name type="scientific">Brassica napus</name>
    <name type="common">Rape</name>
    <dbReference type="NCBI Taxonomy" id="3708"/>
    <lineage>
        <taxon>Eukaryota</taxon>
        <taxon>Viridiplantae</taxon>
        <taxon>Streptophyta</taxon>
        <taxon>Embryophyta</taxon>
        <taxon>Tracheophyta</taxon>
        <taxon>Spermatophyta</taxon>
        <taxon>Magnoliopsida</taxon>
        <taxon>eudicotyledons</taxon>
        <taxon>Gunneridae</taxon>
        <taxon>Pentapetalae</taxon>
        <taxon>rosids</taxon>
        <taxon>malvids</taxon>
        <taxon>Brassicales</taxon>
        <taxon>Brassicaceae</taxon>
        <taxon>Brassiceae</taxon>
        <taxon>Brassica</taxon>
    </lineage>
</organism>
<dbReference type="Proteomes" id="UP000028999">
    <property type="component" value="Unassembled WGS sequence"/>
</dbReference>
<dbReference type="Gene3D" id="3.30.40.10">
    <property type="entry name" value="Zinc/RING finger domain, C3HC4 (zinc finger)"/>
    <property type="match status" value="1"/>
</dbReference>
<protein>
    <submittedName>
        <fullName evidence="8">(rape) hypothetical protein</fullName>
    </submittedName>
    <submittedName>
        <fullName evidence="9">BnaCnng06470D protein</fullName>
    </submittedName>
</protein>
<evidence type="ECO:0000256" key="6">
    <source>
        <dbReference type="SAM" id="SignalP"/>
    </source>
</evidence>
<feature type="region of interest" description="Disordered" evidence="5">
    <location>
        <begin position="593"/>
        <end position="616"/>
    </location>
</feature>
<dbReference type="CDD" id="cd16650">
    <property type="entry name" value="SP-RING_PIAS-like"/>
    <property type="match status" value="1"/>
</dbReference>
<feature type="region of interest" description="Disordered" evidence="5">
    <location>
        <begin position="639"/>
        <end position="663"/>
    </location>
</feature>
<keyword evidence="3" id="KW-0862">Zinc</keyword>
<feature type="compositionally biased region" description="Polar residues" evidence="5">
    <location>
        <begin position="645"/>
        <end position="656"/>
    </location>
</feature>
<keyword evidence="6" id="KW-0732">Signal</keyword>
<dbReference type="Pfam" id="PF02891">
    <property type="entry name" value="zf-MIZ"/>
    <property type="match status" value="1"/>
</dbReference>
<dbReference type="EMBL" id="LK032288">
    <property type="protein sequence ID" value="CDY32138.1"/>
    <property type="molecule type" value="Genomic_DNA"/>
</dbReference>
<dbReference type="STRING" id="3708.A0A078H5Q0"/>
<evidence type="ECO:0000313" key="10">
    <source>
        <dbReference type="Proteomes" id="UP000028999"/>
    </source>
</evidence>
<dbReference type="GO" id="GO:0000785">
    <property type="term" value="C:chromatin"/>
    <property type="evidence" value="ECO:0000318"/>
    <property type="project" value="GO_Central"/>
</dbReference>
<evidence type="ECO:0000313" key="9">
    <source>
        <dbReference type="EMBL" id="CDY32138.1"/>
    </source>
</evidence>
<dbReference type="AlphaFoldDB" id="A0A078H5Q0"/>
<evidence type="ECO:0000256" key="4">
    <source>
        <dbReference type="PROSITE-ProRule" id="PRU00452"/>
    </source>
</evidence>
<evidence type="ECO:0000256" key="5">
    <source>
        <dbReference type="SAM" id="MobiDB-lite"/>
    </source>
</evidence>
<dbReference type="GO" id="GO:0061665">
    <property type="term" value="F:SUMO ligase activity"/>
    <property type="evidence" value="ECO:0000318"/>
    <property type="project" value="GO_Central"/>
</dbReference>
<dbReference type="EMBL" id="HG994372">
    <property type="protein sequence ID" value="CAF2107830.1"/>
    <property type="molecule type" value="Genomic_DNA"/>
</dbReference>
<feature type="signal peptide" evidence="6">
    <location>
        <begin position="1"/>
        <end position="28"/>
    </location>
</feature>
<dbReference type="GO" id="GO:0016925">
    <property type="term" value="P:protein sumoylation"/>
    <property type="evidence" value="ECO:0000318"/>
    <property type="project" value="GO_Central"/>
</dbReference>
<dbReference type="PANTHER" id="PTHR10782">
    <property type="entry name" value="ZINC FINGER MIZ DOMAIN-CONTAINING PROTEIN"/>
    <property type="match status" value="1"/>
</dbReference>
<keyword evidence="10" id="KW-1185">Reference proteome</keyword>
<reference evidence="9 10" key="1">
    <citation type="journal article" date="2014" name="Science">
        <title>Plant genetics. Early allopolyploid evolution in the post-Neolithic Brassica napus oilseed genome.</title>
        <authorList>
            <person name="Chalhoub B."/>
            <person name="Denoeud F."/>
            <person name="Liu S."/>
            <person name="Parkin I.A."/>
            <person name="Tang H."/>
            <person name="Wang X."/>
            <person name="Chiquet J."/>
            <person name="Belcram H."/>
            <person name="Tong C."/>
            <person name="Samans B."/>
            <person name="Correa M."/>
            <person name="Da Silva C."/>
            <person name="Just J."/>
            <person name="Falentin C."/>
            <person name="Koh C.S."/>
            <person name="Le Clainche I."/>
            <person name="Bernard M."/>
            <person name="Bento P."/>
            <person name="Noel B."/>
            <person name="Labadie K."/>
            <person name="Alberti A."/>
            <person name="Charles M."/>
            <person name="Arnaud D."/>
            <person name="Guo H."/>
            <person name="Daviaud C."/>
            <person name="Alamery S."/>
            <person name="Jabbari K."/>
            <person name="Zhao M."/>
            <person name="Edger P.P."/>
            <person name="Chelaifa H."/>
            <person name="Tack D."/>
            <person name="Lassalle G."/>
            <person name="Mestiri I."/>
            <person name="Schnel N."/>
            <person name="Le Paslier M.C."/>
            <person name="Fan G."/>
            <person name="Renault V."/>
            <person name="Bayer P.E."/>
            <person name="Golicz A.A."/>
            <person name="Manoli S."/>
            <person name="Lee T.H."/>
            <person name="Thi V.H."/>
            <person name="Chalabi S."/>
            <person name="Hu Q."/>
            <person name="Fan C."/>
            <person name="Tollenaere R."/>
            <person name="Lu Y."/>
            <person name="Battail C."/>
            <person name="Shen J."/>
            <person name="Sidebottom C.H."/>
            <person name="Wang X."/>
            <person name="Canaguier A."/>
            <person name="Chauveau A."/>
            <person name="Berard A."/>
            <person name="Deniot G."/>
            <person name="Guan M."/>
            <person name="Liu Z."/>
            <person name="Sun F."/>
            <person name="Lim Y.P."/>
            <person name="Lyons E."/>
            <person name="Town C.D."/>
            <person name="Bancroft I."/>
            <person name="Wang X."/>
            <person name="Meng J."/>
            <person name="Ma J."/>
            <person name="Pires J.C."/>
            <person name="King G.J."/>
            <person name="Brunel D."/>
            <person name="Delourme R."/>
            <person name="Renard M."/>
            <person name="Aury J.M."/>
            <person name="Adams K.L."/>
            <person name="Batley J."/>
            <person name="Snowdon R.J."/>
            <person name="Tost J."/>
            <person name="Edwards D."/>
            <person name="Zhou Y."/>
            <person name="Hua W."/>
            <person name="Sharpe A.G."/>
            <person name="Paterson A.H."/>
            <person name="Guan C."/>
            <person name="Wincker P."/>
        </authorList>
    </citation>
    <scope>NUCLEOTIDE SEQUENCE [LARGE SCALE GENOMIC DNA]</scope>
    <source>
        <strain evidence="10">cv. Darmor-bzh</strain>
    </source>
</reference>
<evidence type="ECO:0000313" key="8">
    <source>
        <dbReference type="EMBL" id="CAF2107830.1"/>
    </source>
</evidence>
<gene>
    <name evidence="9" type="primary">BnaCnng06470D</name>
    <name evidence="8" type="ORF">DARMORV10_C08P12330.1</name>
    <name evidence="9" type="ORF">GSBRNA2T00051505001</name>
</gene>
<dbReference type="PANTHER" id="PTHR10782:SF68">
    <property type="entry name" value="E4 SUMO-PROTEIN LIGASE PIAL1"/>
    <property type="match status" value="1"/>
</dbReference>
<accession>A0A078H5Q0</accession>
<evidence type="ECO:0000256" key="2">
    <source>
        <dbReference type="ARBA" id="ARBA00022771"/>
    </source>
</evidence>
<keyword evidence="1" id="KW-0479">Metal-binding</keyword>
<dbReference type="PaxDb" id="3708-A0A078H5Q0"/>
<reference evidence="8" key="3">
    <citation type="submission" date="2021-01" db="EMBL/GenBank/DDBJ databases">
        <authorList>
            <consortium name="Genoscope - CEA"/>
            <person name="William W."/>
        </authorList>
    </citation>
    <scope>NUCLEOTIDE SEQUENCE</scope>
</reference>
<dbReference type="InterPro" id="IPR004181">
    <property type="entry name" value="Znf_MIZ"/>
</dbReference>
<name>A0A078H5Q0_BRANA</name>
<evidence type="ECO:0000256" key="1">
    <source>
        <dbReference type="ARBA" id="ARBA00022723"/>
    </source>
</evidence>
<sequence length="762" mass="84953">MLSGFRASLLFFIYRLRLLTLIVDLLSSVHIFNGEIERKTITRRVRLKKKTNTNHQWLNHRSEVVESNKEFHAYCFSLANRIDASIGNDEVPVDAQELAKTLLNQVFRRRCDDETKAVIMVLMISVKTACELGWFPERETQELLAHVDSMWNGFSGPENVASGLNSPVSLILQVMERFYPFTKLGQILVSSESEAESNILMKDFYISKKMLQHSPKQKVGLFVFRTEDISKSSCIIHPQEVSFMLNGKGVDKRCGLSMDTGPQCPTNVTSLLNAGSNLLQTIGCFGGSYFIIIALFDTISLPANPLLKDYVRSEVTESNSDCDIIEGPSRISLSCPISRTRFKLPVKGHACKHLQCFDLWNYVKINTRIPSWRCPHCNQSVCYTDIRVDQNMRKILEEVGCNATDVVISSDGSWKVVTENDENVGAVPETTHGHGDPTSFQNLGPTVLDLTRDEDEMEISGGTHVNEQKPCVSEIQCPSSASADALPELPQTLNTFDGQQQFINSAARDVIRTYPYPLERLATNTASFHIPMPGAQSSQFQGSHVTPLRNCLGRTTDLMERWNHIYGNSTTQTPLTSMPPPLHHQYAMQNQRLPSRSLSTVQDRSIPSSITRPQTLGVNYGETSVQRHMQTPVQRRNLGGAASRESMNLTPASTGNWRPPQIRMRGSLMPGSTGYDHMIIRPTQPVQTQAQTLPQPTAYDNMPVQAQAQTLPQPQPTSYYNSLDDEIQAFLALQTEAGIGSVPVGEGVGTQGSVWSMPPETW</sequence>
<dbReference type="PROSITE" id="PS51044">
    <property type="entry name" value="ZF_SP_RING"/>
    <property type="match status" value="1"/>
</dbReference>
<evidence type="ECO:0000259" key="7">
    <source>
        <dbReference type="PROSITE" id="PS51044"/>
    </source>
</evidence>
<dbReference type="InterPro" id="IPR013083">
    <property type="entry name" value="Znf_RING/FYVE/PHD"/>
</dbReference>
<dbReference type="Gramene" id="CDY32138">
    <property type="protein sequence ID" value="CDY32138"/>
    <property type="gene ID" value="GSBRNA2T00051505001"/>
</dbReference>
<dbReference type="GO" id="GO:0008270">
    <property type="term" value="F:zinc ion binding"/>
    <property type="evidence" value="ECO:0007669"/>
    <property type="project" value="UniProtKB-KW"/>
</dbReference>
<dbReference type="OMA" id="ASFHIPM"/>
<feature type="chain" id="PRO_5040561791" evidence="6">
    <location>
        <begin position="29"/>
        <end position="762"/>
    </location>
</feature>
<feature type="domain" description="SP-RING-type" evidence="7">
    <location>
        <begin position="320"/>
        <end position="401"/>
    </location>
</feature>
<reference evidence="9" key="2">
    <citation type="submission" date="2014-06" db="EMBL/GenBank/DDBJ databases">
        <authorList>
            <person name="Genoscope - CEA"/>
        </authorList>
    </citation>
    <scope>NUCLEOTIDE SEQUENCE</scope>
</reference>